<gene>
    <name evidence="1" type="ORF">SPARVUS_LOCUS13232007</name>
</gene>
<sequence length="62" mass="6895">MQSGKYCSPGNRQTQTHPSNCQTEKFASCSSPVVASFTLLHPTVAYQFYCCSQFLCYNTTNS</sequence>
<dbReference type="EMBL" id="CATNWA010017752">
    <property type="protein sequence ID" value="CAI9602905.1"/>
    <property type="molecule type" value="Genomic_DNA"/>
</dbReference>
<organism evidence="1 2">
    <name type="scientific">Staurois parvus</name>
    <dbReference type="NCBI Taxonomy" id="386267"/>
    <lineage>
        <taxon>Eukaryota</taxon>
        <taxon>Metazoa</taxon>
        <taxon>Chordata</taxon>
        <taxon>Craniata</taxon>
        <taxon>Vertebrata</taxon>
        <taxon>Euteleostomi</taxon>
        <taxon>Amphibia</taxon>
        <taxon>Batrachia</taxon>
        <taxon>Anura</taxon>
        <taxon>Neobatrachia</taxon>
        <taxon>Ranoidea</taxon>
        <taxon>Ranidae</taxon>
        <taxon>Staurois</taxon>
    </lineage>
</organism>
<keyword evidence="2" id="KW-1185">Reference proteome</keyword>
<proteinExistence type="predicted"/>
<evidence type="ECO:0000313" key="2">
    <source>
        <dbReference type="Proteomes" id="UP001162483"/>
    </source>
</evidence>
<accession>A0ABN9G0L0</accession>
<protein>
    <submittedName>
        <fullName evidence="1">Uncharacterized protein</fullName>
    </submittedName>
</protein>
<evidence type="ECO:0000313" key="1">
    <source>
        <dbReference type="EMBL" id="CAI9602905.1"/>
    </source>
</evidence>
<name>A0ABN9G0L0_9NEOB</name>
<dbReference type="Proteomes" id="UP001162483">
    <property type="component" value="Unassembled WGS sequence"/>
</dbReference>
<comment type="caution">
    <text evidence="1">The sequence shown here is derived from an EMBL/GenBank/DDBJ whole genome shotgun (WGS) entry which is preliminary data.</text>
</comment>
<reference evidence="1" key="1">
    <citation type="submission" date="2023-05" db="EMBL/GenBank/DDBJ databases">
        <authorList>
            <person name="Stuckert A."/>
        </authorList>
    </citation>
    <scope>NUCLEOTIDE SEQUENCE</scope>
</reference>